<evidence type="ECO:0000256" key="7">
    <source>
        <dbReference type="ARBA" id="ARBA00060351"/>
    </source>
</evidence>
<feature type="compositionally biased region" description="Low complexity" evidence="8">
    <location>
        <begin position="91"/>
        <end position="106"/>
    </location>
</feature>
<feature type="compositionally biased region" description="Basic residues" evidence="8">
    <location>
        <begin position="283"/>
        <end position="296"/>
    </location>
</feature>
<evidence type="ECO:0000313" key="12">
    <source>
        <dbReference type="Proteomes" id="UP000007978"/>
    </source>
</evidence>
<sequence length="842" mass="92746">MAEPTYTVFVRVPIPRGDFVDPPPVNWDLAKDEALWKILSGAAKKQIDWDEIADRFEVSVDFLLQQVAWLTERHASQVRAQVRKATAAVRGSGPSPVPSGEPAGSGHQRAHSALSFRRDSPRNEAGSGTGTPLHSSMRPLVARNTSTNTTVLRDMTGAPASPRPGVGLASRAGDRRRLSSLPITSVPDKSLEQTAQPELSPEERSPSPGPAEDSSPTSSDDESIPAQSRIIRRPPRYQPPDGGQYEDDDDDESEPAFQPYTSPSSKTSAQDLGSTLRGDKPVSGKRPHKSHGKPAIHKSNTSDSSASSAAMIQKPDKTDKSTEQRTPGPLSPHRPNETTRRSPGGKDKGYSREGSEGTPSMGSSYSDLDDASVTQSALEEALASHMNNSIPSIFSHHPLSNIWSLYNLGLPILQKLAPFFLVSMFRRHWSGLPKDVSFPKDLAGLGYFVSDQDEVRSLKDSDCYFKFHVNKNTRVNDRQRFQLQRAMEDIIHERLQKEGLRKLQLLPGNKKQCLIFVGTSIAKTERIVVIFGEPHQDLGFIAGRIINGPGGMAKGSMISVVQALAKQSASPDDPEPPCVLLANMGQRFWWPEEERALTIEDAADIPLPSLVHSGRQYSKELNEIPGSESTIAHMTTIFNKVIDVNKNAKIDIIAIGQSCEVALEFFENNENWARWGHRLGGMLLMGTVFRADLLANGEFKDFLAKRACGYLISDDPLDTPLAMPSGNPSLMIDPLGCPCFSSGEHQYTEMILIKALEPALAYLQAIALTPGFANPDVAVAERLPTDITDQQWSEIPEEIKPEIHTIDSEWMERQVKDLRRWNYFEKHGVAPPEEEDDDDDEI</sequence>
<dbReference type="HOGENOM" id="CLU_353388_0_0_1"/>
<evidence type="ECO:0000259" key="10">
    <source>
        <dbReference type="Pfam" id="PF22749"/>
    </source>
</evidence>
<evidence type="ECO:0000313" key="11">
    <source>
        <dbReference type="EMBL" id="EKJ74771.1"/>
    </source>
</evidence>
<name>K3UQY0_FUSPC</name>
<feature type="domain" description="Arb2" evidence="10">
    <location>
        <begin position="438"/>
        <end position="717"/>
    </location>
</feature>
<dbReference type="eggNOG" id="ENOG502S3V4">
    <property type="taxonomic scope" value="Eukaryota"/>
</dbReference>
<evidence type="ECO:0000259" key="9">
    <source>
        <dbReference type="Pfam" id="PF18388"/>
    </source>
</evidence>
<dbReference type="InterPro" id="IPR039113">
    <property type="entry name" value="ATG29"/>
</dbReference>
<dbReference type="GO" id="GO:0000407">
    <property type="term" value="C:phagophore assembly site"/>
    <property type="evidence" value="ECO:0007669"/>
    <property type="project" value="UniProtKB-SubCell"/>
</dbReference>
<feature type="region of interest" description="Disordered" evidence="8">
    <location>
        <begin position="85"/>
        <end position="370"/>
    </location>
</feature>
<comment type="similarity">
    <text evidence="2">Belongs to the ATG29 family.</text>
</comment>
<dbReference type="PANTHER" id="PTHR40012">
    <property type="entry name" value="AUTOPHAGY-RELATED PROTEIN 29"/>
    <property type="match status" value="1"/>
</dbReference>
<keyword evidence="12" id="KW-1185">Reference proteome</keyword>
<dbReference type="PANTHER" id="PTHR40012:SF1">
    <property type="entry name" value="AUTOPHAGY-RELATED PROTEIN 29"/>
    <property type="match status" value="1"/>
</dbReference>
<keyword evidence="5" id="KW-0653">Protein transport</keyword>
<keyword evidence="4" id="KW-0813">Transport</keyword>
<dbReference type="Pfam" id="PF22749">
    <property type="entry name" value="Arb2"/>
    <property type="match status" value="1"/>
</dbReference>
<evidence type="ECO:0000256" key="8">
    <source>
        <dbReference type="SAM" id="MobiDB-lite"/>
    </source>
</evidence>
<comment type="subcellular location">
    <subcellularLocation>
        <location evidence="1">Preautophagosomal structure</location>
    </subcellularLocation>
</comment>
<dbReference type="AlphaFoldDB" id="K3UQY0"/>
<evidence type="ECO:0000256" key="6">
    <source>
        <dbReference type="ARBA" id="ARBA00023006"/>
    </source>
</evidence>
<comment type="caution">
    <text evidence="11">The sequence shown here is derived from an EMBL/GenBank/DDBJ whole genome shotgun (WGS) entry which is preliminary data.</text>
</comment>
<proteinExistence type="inferred from homology"/>
<feature type="compositionally biased region" description="Acidic residues" evidence="8">
    <location>
        <begin position="244"/>
        <end position="254"/>
    </location>
</feature>
<comment type="function">
    <text evidence="7">Plays a role in autophagy. Functions at the preautophagosomal structure (PAS) in order to form normal autophagosomes under starvation conditions. Also plays a role in mitophagy and regulation of filamentous growth.</text>
</comment>
<dbReference type="OrthoDB" id="421951at2759"/>
<dbReference type="GO" id="GO:0015031">
    <property type="term" value="P:protein transport"/>
    <property type="evidence" value="ECO:0007669"/>
    <property type="project" value="UniProtKB-KW"/>
</dbReference>
<gene>
    <name evidence="11" type="ORF">FPSE_05106</name>
</gene>
<dbReference type="InterPro" id="IPR040666">
    <property type="entry name" value="Atg29_N"/>
</dbReference>
<dbReference type="InterPro" id="IPR039362">
    <property type="entry name" value="ATG29_sf"/>
</dbReference>
<evidence type="ECO:0000256" key="3">
    <source>
        <dbReference type="ARBA" id="ARBA00013784"/>
    </source>
</evidence>
<evidence type="ECO:0000256" key="2">
    <source>
        <dbReference type="ARBA" id="ARBA00010082"/>
    </source>
</evidence>
<feature type="compositionally biased region" description="Basic and acidic residues" evidence="8">
    <location>
        <begin position="314"/>
        <end position="323"/>
    </location>
</feature>
<feature type="compositionally biased region" description="Basic and acidic residues" evidence="8">
    <location>
        <begin position="334"/>
        <end position="355"/>
    </location>
</feature>
<keyword evidence="6" id="KW-0072">Autophagy</keyword>
<evidence type="ECO:0000256" key="4">
    <source>
        <dbReference type="ARBA" id="ARBA00022448"/>
    </source>
</evidence>
<dbReference type="KEGG" id="fpu:FPSE_05106"/>
<feature type="compositionally biased region" description="Polar residues" evidence="8">
    <location>
        <begin position="259"/>
        <end position="273"/>
    </location>
</feature>
<dbReference type="FunFam" id="1.10.10.2570:FF:000001">
    <property type="entry name" value="Autophagy-related protein 29"/>
    <property type="match status" value="1"/>
</dbReference>
<dbReference type="EMBL" id="AFNW01000105">
    <property type="protein sequence ID" value="EKJ74771.1"/>
    <property type="molecule type" value="Genomic_DNA"/>
</dbReference>
<organism evidence="11 12">
    <name type="scientific">Fusarium pseudograminearum (strain CS3096)</name>
    <name type="common">Wheat and barley crown-rot fungus</name>
    <dbReference type="NCBI Taxonomy" id="1028729"/>
    <lineage>
        <taxon>Eukaryota</taxon>
        <taxon>Fungi</taxon>
        <taxon>Dikarya</taxon>
        <taxon>Ascomycota</taxon>
        <taxon>Pezizomycotina</taxon>
        <taxon>Sordariomycetes</taxon>
        <taxon>Hypocreomycetidae</taxon>
        <taxon>Hypocreales</taxon>
        <taxon>Nectriaceae</taxon>
        <taxon>Fusarium</taxon>
    </lineage>
</organism>
<feature type="domain" description="Atg29 N-terminal" evidence="9">
    <location>
        <begin position="6"/>
        <end position="58"/>
    </location>
</feature>
<reference evidence="11 12" key="1">
    <citation type="journal article" date="2012" name="PLoS Pathog.">
        <title>Comparative pathogenomics reveals horizontally acquired novel virulence genes in fungi infecting cereal hosts.</title>
        <authorList>
            <person name="Gardiner D.M."/>
            <person name="McDonald M.C."/>
            <person name="Covarelli L."/>
            <person name="Solomon P.S."/>
            <person name="Rusu A.G."/>
            <person name="Marshall M."/>
            <person name="Kazan K."/>
            <person name="Chakraborty S."/>
            <person name="McDonald B.A."/>
            <person name="Manners J.M."/>
        </authorList>
    </citation>
    <scope>NUCLEOTIDE SEQUENCE [LARGE SCALE GENOMIC DNA]</scope>
    <source>
        <strain evidence="11 12">CS3096</strain>
    </source>
</reference>
<protein>
    <recommendedName>
        <fullName evidence="3">Autophagy-related protein 29</fullName>
    </recommendedName>
</protein>
<accession>K3UQY0</accession>
<dbReference type="RefSeq" id="XP_009256499.1">
    <property type="nucleotide sequence ID" value="XM_009258224.1"/>
</dbReference>
<feature type="compositionally biased region" description="Polar residues" evidence="8">
    <location>
        <begin position="357"/>
        <end position="370"/>
    </location>
</feature>
<dbReference type="Gene3D" id="1.10.10.2570">
    <property type="match status" value="1"/>
</dbReference>
<dbReference type="Proteomes" id="UP000007978">
    <property type="component" value="Chromosome 4"/>
</dbReference>
<dbReference type="Pfam" id="PF18388">
    <property type="entry name" value="ATG29_N"/>
    <property type="match status" value="1"/>
</dbReference>
<dbReference type="GeneID" id="20363724"/>
<evidence type="ECO:0000256" key="1">
    <source>
        <dbReference type="ARBA" id="ARBA00004329"/>
    </source>
</evidence>
<evidence type="ECO:0000256" key="5">
    <source>
        <dbReference type="ARBA" id="ARBA00022927"/>
    </source>
</evidence>
<dbReference type="GO" id="GO:0000045">
    <property type="term" value="P:autophagosome assembly"/>
    <property type="evidence" value="ECO:0007669"/>
    <property type="project" value="InterPro"/>
</dbReference>
<dbReference type="InterPro" id="IPR053858">
    <property type="entry name" value="Arb2_dom"/>
</dbReference>